<proteinExistence type="predicted"/>
<keyword evidence="1" id="KW-0472">Membrane</keyword>
<keyword evidence="1" id="KW-1133">Transmembrane helix</keyword>
<organism evidence="2 3">
    <name type="scientific">Apiospora hydei</name>
    <dbReference type="NCBI Taxonomy" id="1337664"/>
    <lineage>
        <taxon>Eukaryota</taxon>
        <taxon>Fungi</taxon>
        <taxon>Dikarya</taxon>
        <taxon>Ascomycota</taxon>
        <taxon>Pezizomycotina</taxon>
        <taxon>Sordariomycetes</taxon>
        <taxon>Xylariomycetidae</taxon>
        <taxon>Amphisphaeriales</taxon>
        <taxon>Apiosporaceae</taxon>
        <taxon>Apiospora</taxon>
    </lineage>
</organism>
<sequence length="148" mass="16016">MADSDNDNMDVTAESIIALVGIVLALPPCIVLVWKWRLIRRALRNNQQSNTTSNVAGANPSEAGGVPRISLGDDVDVDPILPLHHGQRTLSGSTAGTKASSMTRLVVADIERRHSLTYYVGNDKDTVLLHRKYGKLSSSQQQQQAGGR</sequence>
<name>A0ABR1XBD7_9PEZI</name>
<keyword evidence="3" id="KW-1185">Reference proteome</keyword>
<dbReference type="Proteomes" id="UP001433268">
    <property type="component" value="Unassembled WGS sequence"/>
</dbReference>
<reference evidence="2 3" key="1">
    <citation type="submission" date="2023-01" db="EMBL/GenBank/DDBJ databases">
        <title>Analysis of 21 Apiospora genomes using comparative genomics revels a genus with tremendous synthesis potential of carbohydrate active enzymes and secondary metabolites.</title>
        <authorList>
            <person name="Sorensen T."/>
        </authorList>
    </citation>
    <scope>NUCLEOTIDE SEQUENCE [LARGE SCALE GENOMIC DNA]</scope>
    <source>
        <strain evidence="2 3">CBS 114990</strain>
    </source>
</reference>
<protein>
    <submittedName>
        <fullName evidence="2">Uncharacterized protein</fullName>
    </submittedName>
</protein>
<gene>
    <name evidence="2" type="ORF">PG997_000588</name>
</gene>
<feature type="transmembrane region" description="Helical" evidence="1">
    <location>
        <begin position="15"/>
        <end position="34"/>
    </location>
</feature>
<accession>A0ABR1XBD7</accession>
<keyword evidence="1" id="KW-0812">Transmembrane</keyword>
<evidence type="ECO:0000256" key="1">
    <source>
        <dbReference type="SAM" id="Phobius"/>
    </source>
</evidence>
<dbReference type="GeneID" id="92037963"/>
<evidence type="ECO:0000313" key="3">
    <source>
        <dbReference type="Proteomes" id="UP001433268"/>
    </source>
</evidence>
<comment type="caution">
    <text evidence="2">The sequence shown here is derived from an EMBL/GenBank/DDBJ whole genome shotgun (WGS) entry which is preliminary data.</text>
</comment>
<dbReference type="EMBL" id="JAQQWN010000002">
    <property type="protein sequence ID" value="KAK8093903.1"/>
    <property type="molecule type" value="Genomic_DNA"/>
</dbReference>
<evidence type="ECO:0000313" key="2">
    <source>
        <dbReference type="EMBL" id="KAK8093903.1"/>
    </source>
</evidence>
<dbReference type="RefSeq" id="XP_066674676.1">
    <property type="nucleotide sequence ID" value="XM_066804903.1"/>
</dbReference>